<dbReference type="GO" id="GO:0016787">
    <property type="term" value="F:hydrolase activity"/>
    <property type="evidence" value="ECO:0007669"/>
    <property type="project" value="InterPro"/>
</dbReference>
<dbReference type="InterPro" id="IPR032466">
    <property type="entry name" value="Metal_Hydrolase"/>
</dbReference>
<organism evidence="2 3">
    <name type="scientific">Phytohabitans suffuscus</name>
    <dbReference type="NCBI Taxonomy" id="624315"/>
    <lineage>
        <taxon>Bacteria</taxon>
        <taxon>Bacillati</taxon>
        <taxon>Actinomycetota</taxon>
        <taxon>Actinomycetes</taxon>
        <taxon>Micromonosporales</taxon>
        <taxon>Micromonosporaceae</taxon>
    </lineage>
</organism>
<gene>
    <name evidence="2" type="ORF">Psuf_082900</name>
</gene>
<dbReference type="Pfam" id="PF04909">
    <property type="entry name" value="Amidohydro_2"/>
    <property type="match status" value="1"/>
</dbReference>
<evidence type="ECO:0000259" key="1">
    <source>
        <dbReference type="Pfam" id="PF04909"/>
    </source>
</evidence>
<dbReference type="RefSeq" id="WP_173163576.1">
    <property type="nucleotide sequence ID" value="NZ_AP022871.1"/>
</dbReference>
<dbReference type="SUPFAM" id="SSF51556">
    <property type="entry name" value="Metallo-dependent hydrolases"/>
    <property type="match status" value="1"/>
</dbReference>
<sequence>MTVDAHAHLTVDDPRYPTAPLRGTLEPGVLDAPVTAERLLSMMDEQGVSHAVAVQRAHVFGYDNSYVLDSARRHRARLAAVCVLDADRPEAAEHATKLAAAGAVAMRFTTPNGTPDGGQSGTGWFAGDHAARVWARAADLGLSLCLHLYRWNRTESLAALGPMMRRFPDVDVVVDHAASVDLPSGAGAEDLLRLADLPRLHVKVTTLNGVRLRRQAADPASLVAWLVSRFGARRVLWGSDITQTRLPYPEMAELARASVRTLPEPDAHAVLRGTALALYFAGASTPDP</sequence>
<dbReference type="KEGG" id="psuu:Psuf_082900"/>
<dbReference type="PANTHER" id="PTHR35563:SF2">
    <property type="entry name" value="BARREL METAL-DEPENDENT HYDROLASE, PUTATIVE (AFU_ORTHOLOGUE AFUA_1G16240)-RELATED"/>
    <property type="match status" value="1"/>
</dbReference>
<keyword evidence="3" id="KW-1185">Reference proteome</keyword>
<reference evidence="2 3" key="2">
    <citation type="submission" date="2020-03" db="EMBL/GenBank/DDBJ databases">
        <authorList>
            <person name="Ichikawa N."/>
            <person name="Kimura A."/>
            <person name="Kitahashi Y."/>
            <person name="Uohara A."/>
        </authorList>
    </citation>
    <scope>NUCLEOTIDE SEQUENCE [LARGE SCALE GENOMIC DNA]</scope>
    <source>
        <strain evidence="2 3">NBRC 105367</strain>
    </source>
</reference>
<accession>A0A6F8YXV7</accession>
<dbReference type="AlphaFoldDB" id="A0A6F8YXV7"/>
<dbReference type="PANTHER" id="PTHR35563">
    <property type="entry name" value="BARREL METAL-DEPENDENT HYDROLASE, PUTATIVE (AFU_ORTHOLOGUE AFUA_1G16240)-RELATED"/>
    <property type="match status" value="1"/>
</dbReference>
<dbReference type="EMBL" id="AP022871">
    <property type="protein sequence ID" value="BCB90977.1"/>
    <property type="molecule type" value="Genomic_DNA"/>
</dbReference>
<name>A0A6F8YXV7_9ACTN</name>
<protein>
    <recommendedName>
        <fullName evidence="1">Amidohydrolase-related domain-containing protein</fullName>
    </recommendedName>
</protein>
<dbReference type="InterPro" id="IPR052358">
    <property type="entry name" value="Aro_Compnd_Degr_Hydrolases"/>
</dbReference>
<evidence type="ECO:0000313" key="2">
    <source>
        <dbReference type="EMBL" id="BCB90977.1"/>
    </source>
</evidence>
<dbReference type="Proteomes" id="UP000503011">
    <property type="component" value="Chromosome"/>
</dbReference>
<evidence type="ECO:0000313" key="3">
    <source>
        <dbReference type="Proteomes" id="UP000503011"/>
    </source>
</evidence>
<reference evidence="2 3" key="1">
    <citation type="submission" date="2020-03" db="EMBL/GenBank/DDBJ databases">
        <title>Whole genome shotgun sequence of Phytohabitans suffuscus NBRC 105367.</title>
        <authorList>
            <person name="Komaki H."/>
            <person name="Tamura T."/>
        </authorList>
    </citation>
    <scope>NUCLEOTIDE SEQUENCE [LARGE SCALE GENOMIC DNA]</scope>
    <source>
        <strain evidence="2 3">NBRC 105367</strain>
    </source>
</reference>
<dbReference type="InterPro" id="IPR006680">
    <property type="entry name" value="Amidohydro-rel"/>
</dbReference>
<dbReference type="Gene3D" id="3.20.20.140">
    <property type="entry name" value="Metal-dependent hydrolases"/>
    <property type="match status" value="1"/>
</dbReference>
<feature type="domain" description="Amidohydrolase-related" evidence="1">
    <location>
        <begin position="3"/>
        <end position="280"/>
    </location>
</feature>
<proteinExistence type="predicted"/>